<reference evidence="2 3" key="1">
    <citation type="submission" date="2016-10" db="EMBL/GenBank/DDBJ databases">
        <authorList>
            <person name="de Groot N.N."/>
        </authorList>
    </citation>
    <scope>NUCLEOTIDE SEQUENCE [LARGE SCALE GENOMIC DNA]</scope>
    <source>
        <strain evidence="2 3">CDM_5</strain>
    </source>
</reference>
<evidence type="ECO:0000313" key="3">
    <source>
        <dbReference type="Proteomes" id="UP000183894"/>
    </source>
</evidence>
<proteinExistence type="predicted"/>
<dbReference type="OrthoDB" id="275825at2157"/>
<protein>
    <submittedName>
        <fullName evidence="2">Methyltransferase, FkbM family</fullName>
    </submittedName>
</protein>
<dbReference type="NCBIfam" id="TIGR01444">
    <property type="entry name" value="fkbM_fam"/>
    <property type="match status" value="1"/>
</dbReference>
<feature type="domain" description="Methyltransferase FkbM" evidence="1">
    <location>
        <begin position="72"/>
        <end position="237"/>
    </location>
</feature>
<dbReference type="RefSeq" id="WP_074791754.1">
    <property type="nucleotide sequence ID" value="NZ_FOAD01000001.1"/>
</dbReference>
<evidence type="ECO:0000259" key="1">
    <source>
        <dbReference type="Pfam" id="PF05050"/>
    </source>
</evidence>
<accession>A0A1H7H7S9</accession>
<keyword evidence="2" id="KW-0489">Methyltransferase</keyword>
<gene>
    <name evidence="2" type="ORF">SAMN04488691_101500</name>
</gene>
<evidence type="ECO:0000313" key="2">
    <source>
        <dbReference type="EMBL" id="SEK45817.1"/>
    </source>
</evidence>
<sequence length="258" mass="28857">MSFRHPLTTLRHYGYLLHYALVRKNYEYRLVAPKKRVRQTKFRSYELYNRHGSDVLLKALLLNLDRSDVVVDVGANTGTYSLAAAANAPSAEVVAVEPNPEVASQLRANVEANPFDDRIRVLECGLGHTDETREFHLSNYDELGSFSSAHASAWEAQVVETTPVPMRSLDSLVESDVVPPPDHLKIDVEGFGVNVLRGARRVLRTHRPTVYFELHDSRGGHDESVAKNLLREAGYELIPVREGWVGEPTAKTTTPKST</sequence>
<organism evidence="2 3">
    <name type="scientific">Haloferax larsenii</name>
    <dbReference type="NCBI Taxonomy" id="302484"/>
    <lineage>
        <taxon>Archaea</taxon>
        <taxon>Methanobacteriati</taxon>
        <taxon>Methanobacteriota</taxon>
        <taxon>Stenosarchaea group</taxon>
        <taxon>Halobacteria</taxon>
        <taxon>Halobacteriales</taxon>
        <taxon>Haloferacaceae</taxon>
        <taxon>Haloferax</taxon>
    </lineage>
</organism>
<dbReference type="GO" id="GO:0032259">
    <property type="term" value="P:methylation"/>
    <property type="evidence" value="ECO:0007669"/>
    <property type="project" value="UniProtKB-KW"/>
</dbReference>
<dbReference type="AlphaFoldDB" id="A0A1H7H7S9"/>
<dbReference type="Gene3D" id="3.40.50.150">
    <property type="entry name" value="Vaccinia Virus protein VP39"/>
    <property type="match status" value="1"/>
</dbReference>
<dbReference type="Pfam" id="PF05050">
    <property type="entry name" value="Methyltransf_21"/>
    <property type="match status" value="1"/>
</dbReference>
<dbReference type="GO" id="GO:0008168">
    <property type="term" value="F:methyltransferase activity"/>
    <property type="evidence" value="ECO:0007669"/>
    <property type="project" value="UniProtKB-KW"/>
</dbReference>
<dbReference type="CDD" id="cd02440">
    <property type="entry name" value="AdoMet_MTases"/>
    <property type="match status" value="1"/>
</dbReference>
<dbReference type="SUPFAM" id="SSF53335">
    <property type="entry name" value="S-adenosyl-L-methionine-dependent methyltransferases"/>
    <property type="match status" value="1"/>
</dbReference>
<dbReference type="EMBL" id="FOAD01000001">
    <property type="protein sequence ID" value="SEK45817.1"/>
    <property type="molecule type" value="Genomic_DNA"/>
</dbReference>
<dbReference type="InterPro" id="IPR029063">
    <property type="entry name" value="SAM-dependent_MTases_sf"/>
</dbReference>
<dbReference type="PANTHER" id="PTHR34203">
    <property type="entry name" value="METHYLTRANSFERASE, FKBM FAMILY PROTEIN"/>
    <property type="match status" value="1"/>
</dbReference>
<keyword evidence="2" id="KW-0808">Transferase</keyword>
<name>A0A1H7H7S9_HALLR</name>
<dbReference type="InterPro" id="IPR052514">
    <property type="entry name" value="SAM-dependent_MTase"/>
</dbReference>
<dbReference type="Proteomes" id="UP000183894">
    <property type="component" value="Unassembled WGS sequence"/>
</dbReference>
<dbReference type="InterPro" id="IPR006342">
    <property type="entry name" value="FkbM_mtfrase"/>
</dbReference>
<dbReference type="PANTHER" id="PTHR34203:SF15">
    <property type="entry name" value="SLL1173 PROTEIN"/>
    <property type="match status" value="1"/>
</dbReference>